<evidence type="ECO:0000313" key="3">
    <source>
        <dbReference type="Proteomes" id="UP001374893"/>
    </source>
</evidence>
<dbReference type="EMBL" id="AP024702">
    <property type="protein sequence ID" value="BCX48723.1"/>
    <property type="molecule type" value="Genomic_DNA"/>
</dbReference>
<keyword evidence="3" id="KW-1185">Reference proteome</keyword>
<feature type="region of interest" description="Disordered" evidence="1">
    <location>
        <begin position="528"/>
        <end position="560"/>
    </location>
</feature>
<dbReference type="SMART" id="SM00671">
    <property type="entry name" value="SEL1"/>
    <property type="match status" value="9"/>
</dbReference>
<dbReference type="PANTHER" id="PTHR11102:SF160">
    <property type="entry name" value="ERAD-ASSOCIATED E3 UBIQUITIN-PROTEIN LIGASE COMPONENT HRD3"/>
    <property type="match status" value="1"/>
</dbReference>
<dbReference type="PANTHER" id="PTHR11102">
    <property type="entry name" value="SEL-1-LIKE PROTEIN"/>
    <property type="match status" value="1"/>
</dbReference>
<dbReference type="Proteomes" id="UP001374893">
    <property type="component" value="Chromosome"/>
</dbReference>
<proteinExistence type="predicted"/>
<accession>A0ABN6H553</accession>
<dbReference type="InterPro" id="IPR050767">
    <property type="entry name" value="Sel1_AlgK"/>
</dbReference>
<organism evidence="2 3">
    <name type="scientific">Haloferula helveola</name>
    <dbReference type="NCBI Taxonomy" id="490095"/>
    <lineage>
        <taxon>Bacteria</taxon>
        <taxon>Pseudomonadati</taxon>
        <taxon>Verrucomicrobiota</taxon>
        <taxon>Verrucomicrobiia</taxon>
        <taxon>Verrucomicrobiales</taxon>
        <taxon>Verrucomicrobiaceae</taxon>
        <taxon>Haloferula</taxon>
    </lineage>
</organism>
<evidence type="ECO:0000313" key="2">
    <source>
        <dbReference type="EMBL" id="BCX48723.1"/>
    </source>
</evidence>
<protein>
    <submittedName>
        <fullName evidence="2">Sel1 domain protein repeat-containing protein</fullName>
    </submittedName>
</protein>
<feature type="compositionally biased region" description="Low complexity" evidence="1">
    <location>
        <begin position="528"/>
        <end position="538"/>
    </location>
</feature>
<reference evidence="2 3" key="1">
    <citation type="submission" date="2021-06" db="EMBL/GenBank/DDBJ databases">
        <title>Complete genome of Haloferula helveola possessing various polysaccharide degrading enzymes.</title>
        <authorList>
            <person name="Takami H."/>
            <person name="Huang C."/>
            <person name="Hamasaki K."/>
        </authorList>
    </citation>
    <scope>NUCLEOTIDE SEQUENCE [LARGE SCALE GENOMIC DNA]</scope>
    <source>
        <strain evidence="2 3">CN-1</strain>
    </source>
</reference>
<dbReference type="Pfam" id="PF08238">
    <property type="entry name" value="Sel1"/>
    <property type="match status" value="8"/>
</dbReference>
<sequence length="560" mass="59737">MKPVPTQFEINTPVHRGELKLAVRPWLSPYPQFTLSPAAIPRKLPPVKTLLLLLALGMPILAEENPIAPETPAVLPDVEDGPLKEALELFNQGRHTAGVEAARKLAEEGNGDALFLLGYASETGQGIEASRENALEFYKQAAAKDHKEATYRRALILLNSKDDAEKQTGREALETAAKTDPGTAGRILGEAYLRGLLSEKPDIDQAVKWWSSASESGDTAALLLLARLYSGDFGFPEKADQKKALGLFQKAADKEVEAAYLPLGSRLLNGDEELRDEKKGREWLAKAIEAKQPMAYLALGDFEENVKEDKKAAYAAYLKGAEAEQPDCMLRLAGMLFNGVGVETDKKAATDWLEKAAEAGSATAHLELARLASSVEEPEPLKIYSHLVAAADGGIPVAQNELGLLYLSGKLGKADAPAAAVWLTRAAKAGLATAQNNLATLYERGVGVTANLNNAGELYTLAANQGHAAATAALARMHAAGIGTEPDLPKAWALASLAVERGDENAKKLLGELSGKLTPELLAKAQKQLEALKMSTPAAEEETPAEPEKPEAEESAPTEP</sequence>
<dbReference type="InterPro" id="IPR011990">
    <property type="entry name" value="TPR-like_helical_dom_sf"/>
</dbReference>
<name>A0ABN6H553_9BACT</name>
<evidence type="ECO:0000256" key="1">
    <source>
        <dbReference type="SAM" id="MobiDB-lite"/>
    </source>
</evidence>
<dbReference type="InterPro" id="IPR006597">
    <property type="entry name" value="Sel1-like"/>
</dbReference>
<dbReference type="SUPFAM" id="SSF81901">
    <property type="entry name" value="HCP-like"/>
    <property type="match status" value="3"/>
</dbReference>
<dbReference type="Gene3D" id="1.25.40.10">
    <property type="entry name" value="Tetratricopeptide repeat domain"/>
    <property type="match status" value="3"/>
</dbReference>
<gene>
    <name evidence="2" type="ORF">HAHE_26310</name>
</gene>